<name>A0A8I2GSI3_RHILV</name>
<protein>
    <submittedName>
        <fullName evidence="2">Cupin domain-containing protein</fullName>
    </submittedName>
</protein>
<dbReference type="Pfam" id="PF07883">
    <property type="entry name" value="Cupin_2"/>
    <property type="match status" value="1"/>
</dbReference>
<dbReference type="AlphaFoldDB" id="A0A8I2GSI3"/>
<dbReference type="PANTHER" id="PTHR36156">
    <property type="entry name" value="SLR2101 PROTEIN"/>
    <property type="match status" value="1"/>
</dbReference>
<dbReference type="InterPro" id="IPR014710">
    <property type="entry name" value="RmlC-like_jellyroll"/>
</dbReference>
<reference evidence="2" key="1">
    <citation type="submission" date="2019-10" db="EMBL/GenBank/DDBJ databases">
        <title>Rhizobium leguminosarum symbiovar viciae collection.</title>
        <authorList>
            <person name="Boivin S."/>
            <person name="Lepetit M."/>
        </authorList>
    </citation>
    <scope>NUCLEOTIDE SEQUENCE</scope>
    <source>
        <strain evidence="2">L143</strain>
    </source>
</reference>
<evidence type="ECO:0000313" key="2">
    <source>
        <dbReference type="EMBL" id="NKM48350.1"/>
    </source>
</evidence>
<dbReference type="RefSeq" id="WP_113543186.1">
    <property type="nucleotide sequence ID" value="NZ_WIEQ01000009.1"/>
</dbReference>
<proteinExistence type="predicted"/>
<evidence type="ECO:0000259" key="1">
    <source>
        <dbReference type="Pfam" id="PF07883"/>
    </source>
</evidence>
<gene>
    <name evidence="2" type="ORF">GFL91_25965</name>
</gene>
<dbReference type="SUPFAM" id="SSF51182">
    <property type="entry name" value="RmlC-like cupins"/>
    <property type="match status" value="1"/>
</dbReference>
<evidence type="ECO:0000313" key="3">
    <source>
        <dbReference type="Proteomes" id="UP000662259"/>
    </source>
</evidence>
<dbReference type="CDD" id="cd02231">
    <property type="entry name" value="cupin_BLL6423-like"/>
    <property type="match status" value="1"/>
</dbReference>
<dbReference type="InterPro" id="IPR011051">
    <property type="entry name" value="RmlC_Cupin_sf"/>
</dbReference>
<feature type="domain" description="Cupin type-2" evidence="1">
    <location>
        <begin position="115"/>
        <end position="171"/>
    </location>
</feature>
<sequence length="179" mass="18737">MTFRRVVTAKNSAGKSIVVSDGVSPREMALQHTPGFISAPIWTTAGVPSLPYDGKDPMASNGTLLQPAGGSTFFVVTFPPDSVMMSTDFRPDLAGPEHLAAAPGIAETFEMENPGMHTTPTLDYGIVLGGKVTLELDDGATVHLNAGDTFVQHGARHAWRNPSSESATVAFVLIGAQTG</sequence>
<accession>A0A8I2GSI3</accession>
<organism evidence="2 3">
    <name type="scientific">Rhizobium leguminosarum bv. viciae</name>
    <dbReference type="NCBI Taxonomy" id="387"/>
    <lineage>
        <taxon>Bacteria</taxon>
        <taxon>Pseudomonadati</taxon>
        <taxon>Pseudomonadota</taxon>
        <taxon>Alphaproteobacteria</taxon>
        <taxon>Hyphomicrobiales</taxon>
        <taxon>Rhizobiaceae</taxon>
        <taxon>Rhizobium/Agrobacterium group</taxon>
        <taxon>Rhizobium</taxon>
    </lineage>
</organism>
<dbReference type="EMBL" id="WIEZ01000015">
    <property type="protein sequence ID" value="NKM48350.1"/>
    <property type="molecule type" value="Genomic_DNA"/>
</dbReference>
<dbReference type="Proteomes" id="UP000662259">
    <property type="component" value="Unassembled WGS sequence"/>
</dbReference>
<dbReference type="InterPro" id="IPR013096">
    <property type="entry name" value="Cupin_2"/>
</dbReference>
<dbReference type="Gene3D" id="2.60.120.10">
    <property type="entry name" value="Jelly Rolls"/>
    <property type="match status" value="1"/>
</dbReference>
<comment type="caution">
    <text evidence="2">The sequence shown here is derived from an EMBL/GenBank/DDBJ whole genome shotgun (WGS) entry which is preliminary data.</text>
</comment>
<dbReference type="InterPro" id="IPR047142">
    <property type="entry name" value="OryJ/VirC-like"/>
</dbReference>
<dbReference type="PANTHER" id="PTHR36156:SF2">
    <property type="entry name" value="CUPIN TYPE-2 DOMAIN-CONTAINING PROTEIN"/>
    <property type="match status" value="1"/>
</dbReference>